<dbReference type="InterPro" id="IPR051607">
    <property type="entry name" value="Metallo-dep_hydrolases"/>
</dbReference>
<dbReference type="SUPFAM" id="SSF51338">
    <property type="entry name" value="Composite domain of metallo-dependent hydrolases"/>
    <property type="match status" value="1"/>
</dbReference>
<dbReference type="PANTHER" id="PTHR11271:SF37">
    <property type="entry name" value="FAMILY PROTEIN, PUTATIVE (AFU_ORTHOLOGUE AFUA_4G00460)-RELATED"/>
    <property type="match status" value="1"/>
</dbReference>
<evidence type="ECO:0000256" key="2">
    <source>
        <dbReference type="ARBA" id="ARBA00022723"/>
    </source>
</evidence>
<dbReference type="InterPro" id="IPR006680">
    <property type="entry name" value="Amidohydro-rel"/>
</dbReference>
<dbReference type="InterPro" id="IPR011059">
    <property type="entry name" value="Metal-dep_hydrolase_composite"/>
</dbReference>
<evidence type="ECO:0000313" key="7">
    <source>
        <dbReference type="Proteomes" id="UP000631181"/>
    </source>
</evidence>
<sequence length="499" mass="55242">MPSHILLQNATILVPSGDVNDYVVPLRNHSLLIEDNKIAQISTNITPPAGAEVIDCTDKIVSPGFIDTHHHMWQTQLKGRHANHTLLEYLPNGNSQSANYTPEDVFWGVLGASFEALDAGTTTVVDHAHMNVSPAHSLNDIEATISSGIRSVFCYTPTMRVKTWKPELSPDGGLLDDWVIETFKRLGAAAPFGNGRVQLGMAFDGLFLPRDKVISFYDLARKLGVKVITMHYVRKFFGDHSLVDTLEEYNLLDSDILLSHASNLTSNDIQKLNKAKAWISTTPDTELQMGHGDIVCFKDGCSDISSLGVDCHSNNSGDLVSQMRLGLQHERSNRNEKVIAEGKLTWSLNLFVQDAFRLGTIQGARAIHMEDNLGSIEIGKLADLVIFDGNSPGMVCASEQDPVAAIVLHSSVRDIDTVIVDGRVRKQGGKLLSADINPSFPEVRIPRQRVEWSQVAKELVSSRKRIEEAIKRSNADDSNYLVLETMKMMYLDENRFVKL</sequence>
<dbReference type="GO" id="GO:0046872">
    <property type="term" value="F:metal ion binding"/>
    <property type="evidence" value="ECO:0007669"/>
    <property type="project" value="UniProtKB-KW"/>
</dbReference>
<evidence type="ECO:0000256" key="3">
    <source>
        <dbReference type="ARBA" id="ARBA00022801"/>
    </source>
</evidence>
<dbReference type="EMBL" id="WIWV01000098">
    <property type="protein sequence ID" value="KAF7714036.1"/>
    <property type="molecule type" value="Genomic_DNA"/>
</dbReference>
<feature type="domain" description="Amidohydrolase-related" evidence="5">
    <location>
        <begin position="60"/>
        <end position="156"/>
    </location>
</feature>
<proteinExistence type="predicted"/>
<dbReference type="PANTHER" id="PTHR11271">
    <property type="entry name" value="GUANINE DEAMINASE"/>
    <property type="match status" value="1"/>
</dbReference>
<dbReference type="Proteomes" id="UP000631181">
    <property type="component" value="Unassembled WGS sequence"/>
</dbReference>
<gene>
    <name evidence="6" type="ORF">PECM_008926</name>
</gene>
<keyword evidence="3" id="KW-0378">Hydrolase</keyword>
<dbReference type="GO" id="GO:0019239">
    <property type="term" value="F:deaminase activity"/>
    <property type="evidence" value="ECO:0007669"/>
    <property type="project" value="TreeGrafter"/>
</dbReference>
<comment type="caution">
    <text evidence="6">The sequence shown here is derived from an EMBL/GenBank/DDBJ whole genome shotgun (WGS) entry which is preliminary data.</text>
</comment>
<keyword evidence="2" id="KW-0479">Metal-binding</keyword>
<keyword evidence="7" id="KW-1185">Reference proteome</keyword>
<evidence type="ECO:0000259" key="5">
    <source>
        <dbReference type="Pfam" id="PF01979"/>
    </source>
</evidence>
<dbReference type="InterPro" id="IPR032466">
    <property type="entry name" value="Metal_Hydrolase"/>
</dbReference>
<dbReference type="Gene3D" id="2.30.40.10">
    <property type="entry name" value="Urease, subunit C, domain 1"/>
    <property type="match status" value="1"/>
</dbReference>
<reference evidence="6" key="1">
    <citation type="journal article" date="2020" name="Front. Microbiol.">
        <title>Gene regulatory networks of Penicillium echinulatum 2HH and Penicillium oxalicum 114-2 inferred by a computational biology approach.</title>
        <authorList>
            <person name="Lenz A.R."/>
            <person name="Galan-Vasquez E."/>
            <person name="Balbinot E."/>
            <person name="De Abreu F.P."/>
            <person name="De Oliveira N.S."/>
            <person name="Da Rosa L.O."/>
            <person name="De Avila E Silva S."/>
            <person name="Camassola M."/>
            <person name="Dillon A.J.P."/>
            <person name="Perez-Rueda E."/>
        </authorList>
    </citation>
    <scope>NUCLEOTIDE SEQUENCE</scope>
    <source>
        <strain evidence="6">S1M29</strain>
    </source>
</reference>
<protein>
    <recommendedName>
        <fullName evidence="5">Amidohydrolase-related domain-containing protein</fullName>
    </recommendedName>
</protein>
<dbReference type="Gene3D" id="3.20.20.140">
    <property type="entry name" value="Metal-dependent hydrolases"/>
    <property type="match status" value="1"/>
</dbReference>
<comment type="cofactor">
    <cofactor evidence="1">
        <name>Zn(2+)</name>
        <dbReference type="ChEBI" id="CHEBI:29105"/>
    </cofactor>
</comment>
<dbReference type="SUPFAM" id="SSF51556">
    <property type="entry name" value="Metallo-dependent hydrolases"/>
    <property type="match status" value="1"/>
</dbReference>
<evidence type="ECO:0000256" key="4">
    <source>
        <dbReference type="ARBA" id="ARBA00022833"/>
    </source>
</evidence>
<feature type="domain" description="Amidohydrolase-related" evidence="5">
    <location>
        <begin position="230"/>
        <end position="424"/>
    </location>
</feature>
<accession>A0A8J8WFE5</accession>
<evidence type="ECO:0000256" key="1">
    <source>
        <dbReference type="ARBA" id="ARBA00001947"/>
    </source>
</evidence>
<dbReference type="OrthoDB" id="194468at2759"/>
<dbReference type="Pfam" id="PF01979">
    <property type="entry name" value="Amidohydro_1"/>
    <property type="match status" value="2"/>
</dbReference>
<evidence type="ECO:0000313" key="6">
    <source>
        <dbReference type="EMBL" id="KAF7714036.1"/>
    </source>
</evidence>
<dbReference type="GO" id="GO:0005829">
    <property type="term" value="C:cytosol"/>
    <property type="evidence" value="ECO:0007669"/>
    <property type="project" value="TreeGrafter"/>
</dbReference>
<dbReference type="AlphaFoldDB" id="A0A8J8WFE5"/>
<keyword evidence="4" id="KW-0862">Zinc</keyword>
<name>A0A8J8WFE5_9EURO</name>
<organism evidence="6 7">
    <name type="scientific">Penicillium ucsense</name>
    <dbReference type="NCBI Taxonomy" id="2839758"/>
    <lineage>
        <taxon>Eukaryota</taxon>
        <taxon>Fungi</taxon>
        <taxon>Dikarya</taxon>
        <taxon>Ascomycota</taxon>
        <taxon>Pezizomycotina</taxon>
        <taxon>Eurotiomycetes</taxon>
        <taxon>Eurotiomycetidae</taxon>
        <taxon>Eurotiales</taxon>
        <taxon>Aspergillaceae</taxon>
        <taxon>Penicillium</taxon>
    </lineage>
</organism>